<sequence>MKTVVLHVQLPDSVELTEQQLQALLLEKLSERDSPAKADSNDAASEAVQVPAKDAADIRHLIGLYYAEKATAAMDALWEENGWTAETMQQWLREKMRSSSRKAS</sequence>
<dbReference type="RefSeq" id="WP_185282787.1">
    <property type="nucleotide sequence ID" value="NZ_JAHWGL010000115.1"/>
</dbReference>
<gene>
    <name evidence="1" type="ORF">KYK14_19105</name>
</gene>
<organism evidence="1 2">
    <name type="scientific">Hymenobacter profundi</name>
    <dbReference type="NCBI Taxonomy" id="1982110"/>
    <lineage>
        <taxon>Bacteria</taxon>
        <taxon>Pseudomonadati</taxon>
        <taxon>Bacteroidota</taxon>
        <taxon>Cytophagia</taxon>
        <taxon>Cytophagales</taxon>
        <taxon>Hymenobacteraceae</taxon>
        <taxon>Hymenobacter</taxon>
    </lineage>
</organism>
<protein>
    <submittedName>
        <fullName evidence="1">Uncharacterized protein</fullName>
    </submittedName>
</protein>
<reference evidence="1 2" key="1">
    <citation type="submission" date="2021-07" db="EMBL/GenBank/DDBJ databases">
        <title>Hymenobacter profundi sp. nov., isolated from deep-sea water.</title>
        <authorList>
            <person name="Kim M.K."/>
        </authorList>
    </citation>
    <scope>NUCLEOTIDE SEQUENCE [LARGE SCALE GENOMIC DNA]</scope>
    <source>
        <strain evidence="1 2">M2</strain>
    </source>
</reference>
<dbReference type="Proteomes" id="UP000826188">
    <property type="component" value="Unassembled WGS sequence"/>
</dbReference>
<keyword evidence="2" id="KW-1185">Reference proteome</keyword>
<name>A0ABS6X4A2_9BACT</name>
<evidence type="ECO:0000313" key="1">
    <source>
        <dbReference type="EMBL" id="MBW3130677.1"/>
    </source>
</evidence>
<dbReference type="EMBL" id="JAHWGL010000115">
    <property type="protein sequence ID" value="MBW3130677.1"/>
    <property type="molecule type" value="Genomic_DNA"/>
</dbReference>
<accession>A0ABS6X4A2</accession>
<comment type="caution">
    <text evidence="1">The sequence shown here is derived from an EMBL/GenBank/DDBJ whole genome shotgun (WGS) entry which is preliminary data.</text>
</comment>
<proteinExistence type="predicted"/>
<evidence type="ECO:0000313" key="2">
    <source>
        <dbReference type="Proteomes" id="UP000826188"/>
    </source>
</evidence>